<keyword evidence="1" id="KW-0472">Membrane</keyword>
<protein>
    <submittedName>
        <fullName evidence="2">Protein csh3</fullName>
    </submittedName>
</protein>
<keyword evidence="1" id="KW-0812">Transmembrane</keyword>
<dbReference type="GO" id="GO:0051082">
    <property type="term" value="F:unfolded protein binding"/>
    <property type="evidence" value="ECO:0007669"/>
    <property type="project" value="TreeGrafter"/>
</dbReference>
<evidence type="ECO:0000313" key="3">
    <source>
        <dbReference type="Proteomes" id="UP001214603"/>
    </source>
</evidence>
<evidence type="ECO:0000313" key="2">
    <source>
        <dbReference type="EMBL" id="WFD04446.1"/>
    </source>
</evidence>
<dbReference type="InterPro" id="IPR013248">
    <property type="entry name" value="Psh3/Shr3"/>
</dbReference>
<proteinExistence type="predicted"/>
<dbReference type="PANTHER" id="PTHR28228:SF1">
    <property type="entry name" value="SECRETORY COMPONENT PROTEIN SHR3"/>
    <property type="match status" value="1"/>
</dbReference>
<keyword evidence="3" id="KW-1185">Reference proteome</keyword>
<keyword evidence="1" id="KW-1133">Transmembrane helix</keyword>
<dbReference type="AlphaFoldDB" id="A0AAF0IXT3"/>
<sequence>MLFQGPVTERAFERAEEFYMSMYNAPITITALFHAVLGLGIVGILTKMHRWTENDRYFGLGSVSMCPTHLVLYVGGLLMYLCVTLPNLRALIHPKDEYYIVRGVYEASKARVEQGNTAMPLNTTERISLVQVISATNVIIAALLFGVLLFQGGEWYAIRQDRMLEEKVRKEQIAKLEAQRTEKTK</sequence>
<feature type="transmembrane region" description="Helical" evidence="1">
    <location>
        <begin position="129"/>
        <end position="150"/>
    </location>
</feature>
<feature type="transmembrane region" description="Helical" evidence="1">
    <location>
        <begin position="57"/>
        <end position="81"/>
    </location>
</feature>
<reference evidence="2" key="1">
    <citation type="submission" date="2023-03" db="EMBL/GenBank/DDBJ databases">
        <title>Mating type loci evolution in Malassezia.</title>
        <authorList>
            <person name="Coelho M.A."/>
        </authorList>
    </citation>
    <scope>NUCLEOTIDE SEQUENCE</scope>
    <source>
        <strain evidence="2">CBS 7876</strain>
    </source>
</reference>
<organism evidence="2 3">
    <name type="scientific">Malassezia obtusa</name>
    <dbReference type="NCBI Taxonomy" id="76774"/>
    <lineage>
        <taxon>Eukaryota</taxon>
        <taxon>Fungi</taxon>
        <taxon>Dikarya</taxon>
        <taxon>Basidiomycota</taxon>
        <taxon>Ustilaginomycotina</taxon>
        <taxon>Malasseziomycetes</taxon>
        <taxon>Malasseziales</taxon>
        <taxon>Malasseziaceae</taxon>
        <taxon>Malassezia</taxon>
    </lineage>
</organism>
<dbReference type="SMART" id="SM00786">
    <property type="entry name" value="SHR3_chaperone"/>
    <property type="match status" value="1"/>
</dbReference>
<accession>A0AAF0IXT3</accession>
<dbReference type="Pfam" id="PF08229">
    <property type="entry name" value="SHR3_chaperone"/>
    <property type="match status" value="1"/>
</dbReference>
<evidence type="ECO:0000256" key="1">
    <source>
        <dbReference type="SAM" id="Phobius"/>
    </source>
</evidence>
<feature type="transmembrane region" description="Helical" evidence="1">
    <location>
        <begin position="23"/>
        <end position="45"/>
    </location>
</feature>
<gene>
    <name evidence="2" type="primary">CSH3</name>
    <name evidence="2" type="ORF">MOBT1_003156</name>
</gene>
<dbReference type="GO" id="GO:0005789">
    <property type="term" value="C:endoplasmic reticulum membrane"/>
    <property type="evidence" value="ECO:0007669"/>
    <property type="project" value="TreeGrafter"/>
</dbReference>
<name>A0AAF0IXT3_9BASI</name>
<dbReference type="GO" id="GO:0006888">
    <property type="term" value="P:endoplasmic reticulum to Golgi vesicle-mediated transport"/>
    <property type="evidence" value="ECO:0007669"/>
    <property type="project" value="TreeGrafter"/>
</dbReference>
<dbReference type="EMBL" id="CP119941">
    <property type="protein sequence ID" value="WFD04446.1"/>
    <property type="molecule type" value="Genomic_DNA"/>
</dbReference>
<dbReference type="Proteomes" id="UP001214603">
    <property type="component" value="Chromosome 8"/>
</dbReference>
<dbReference type="PANTHER" id="PTHR28228">
    <property type="entry name" value="SECRETORY COMPONENT PROTEIN SHR3"/>
    <property type="match status" value="1"/>
</dbReference>